<dbReference type="Proteomes" id="UP000675881">
    <property type="component" value="Chromosome 14"/>
</dbReference>
<dbReference type="EMBL" id="HACA01017516">
    <property type="protein sequence ID" value="CDW34877.1"/>
    <property type="molecule type" value="Transcribed_RNA"/>
</dbReference>
<reference evidence="3" key="1">
    <citation type="submission" date="2014-05" db="EMBL/GenBank/DDBJ databases">
        <authorList>
            <person name="Chronopoulou M."/>
        </authorList>
    </citation>
    <scope>NUCLEOTIDE SEQUENCE</scope>
    <source>
        <tissue evidence="3">Whole organism</tissue>
    </source>
</reference>
<evidence type="ECO:0000313" key="2">
    <source>
        <dbReference type="EMBL" id="CAF2844133.1"/>
    </source>
</evidence>
<dbReference type="SUPFAM" id="SSF50814">
    <property type="entry name" value="Lipocalins"/>
    <property type="match status" value="1"/>
</dbReference>
<organism evidence="3">
    <name type="scientific">Lepeophtheirus salmonis</name>
    <name type="common">Salmon louse</name>
    <name type="synonym">Caligus salmonis</name>
    <dbReference type="NCBI Taxonomy" id="72036"/>
    <lineage>
        <taxon>Eukaryota</taxon>
        <taxon>Metazoa</taxon>
        <taxon>Ecdysozoa</taxon>
        <taxon>Arthropoda</taxon>
        <taxon>Crustacea</taxon>
        <taxon>Multicrustacea</taxon>
        <taxon>Hexanauplia</taxon>
        <taxon>Copepoda</taxon>
        <taxon>Siphonostomatoida</taxon>
        <taxon>Caligidae</taxon>
        <taxon>Lepeophtheirus</taxon>
    </lineage>
</organism>
<name>A0A0K2UAC3_LEPSM</name>
<dbReference type="GO" id="GO:0008289">
    <property type="term" value="F:lipid binding"/>
    <property type="evidence" value="ECO:0007669"/>
    <property type="project" value="InterPro"/>
</dbReference>
<gene>
    <name evidence="2" type="ORF">LSAA_4673</name>
</gene>
<dbReference type="InterPro" id="IPR000463">
    <property type="entry name" value="Fatty_acid-bd"/>
</dbReference>
<evidence type="ECO:0000313" key="3">
    <source>
        <dbReference type="EMBL" id="CDW34877.1"/>
    </source>
</evidence>
<proteinExistence type="predicted"/>
<dbReference type="Gene3D" id="2.40.128.20">
    <property type="match status" value="1"/>
</dbReference>
<accession>A0A0K2UAC3</accession>
<keyword evidence="4" id="KW-1185">Reference proteome</keyword>
<protein>
    <submittedName>
        <fullName evidence="2">(salmon louse) hypothetical protein</fullName>
    </submittedName>
</protein>
<evidence type="ECO:0000259" key="1">
    <source>
        <dbReference type="PROSITE" id="PS00214"/>
    </source>
</evidence>
<dbReference type="OrthoDB" id="412780at2759"/>
<evidence type="ECO:0000313" key="4">
    <source>
        <dbReference type="Proteomes" id="UP000675881"/>
    </source>
</evidence>
<sequence length="195" mass="22055">MVGVDSQAWNVIEEPPLEGISSLLPMEGTFRLLSSENYEAFLACVGVKPLMASMVMRSDEMITLFRDVDRRWKIMSEKSIKAKSLRGFLSRNFKLVSNKFVSGEPKPECLDDWDQRMVVSTLTLEEDGNKLVITQIAEKDLQYSTDAVITYTGNGDILTMSIETSCGISASKKYVRHQHQPQEDLKPKRKVSLPF</sequence>
<dbReference type="EMBL" id="HG994593">
    <property type="protein sequence ID" value="CAF2844133.1"/>
    <property type="molecule type" value="Genomic_DNA"/>
</dbReference>
<dbReference type="AlphaFoldDB" id="A0A0K2UAC3"/>
<feature type="domain" description="Cytosolic fatty-acid binding proteins" evidence="1">
    <location>
        <begin position="28"/>
        <end position="45"/>
    </location>
</feature>
<dbReference type="InterPro" id="IPR012674">
    <property type="entry name" value="Calycin"/>
</dbReference>
<dbReference type="PROSITE" id="PS00214">
    <property type="entry name" value="FABP"/>
    <property type="match status" value="1"/>
</dbReference>
<reference evidence="2" key="2">
    <citation type="submission" date="2021-02" db="EMBL/GenBank/DDBJ databases">
        <authorList>
            <person name="Bekaert M."/>
        </authorList>
    </citation>
    <scope>NUCLEOTIDE SEQUENCE</scope>
    <source>
        <strain evidence="2">IoA-00</strain>
    </source>
</reference>